<protein>
    <recommendedName>
        <fullName evidence="5">Penicillin-binding protein</fullName>
    </recommendedName>
</protein>
<reference evidence="3 4" key="1">
    <citation type="submission" date="2018-01" db="EMBL/GenBank/DDBJ databases">
        <title>Draft genome sequence of Nonomuraea sp. KC333.</title>
        <authorList>
            <person name="Sahin N."/>
            <person name="Saygin H."/>
            <person name="Ay H."/>
        </authorList>
    </citation>
    <scope>NUCLEOTIDE SEQUENCE [LARGE SCALE GENOMIC DNA]</scope>
    <source>
        <strain evidence="3 4">KC333</strain>
    </source>
</reference>
<dbReference type="GO" id="GO:0030288">
    <property type="term" value="C:outer membrane-bounded periplasmic space"/>
    <property type="evidence" value="ECO:0007669"/>
    <property type="project" value="TreeGrafter"/>
</dbReference>
<comment type="caution">
    <text evidence="3">The sequence shown here is derived from an EMBL/GenBank/DDBJ whole genome shotgun (WGS) entry which is preliminary data.</text>
</comment>
<dbReference type="InterPro" id="IPR012338">
    <property type="entry name" value="Beta-lactam/transpept-like"/>
</dbReference>
<evidence type="ECO:0000256" key="2">
    <source>
        <dbReference type="ARBA" id="ARBA00022679"/>
    </source>
</evidence>
<keyword evidence="2" id="KW-0808">Transferase</keyword>
<evidence type="ECO:0000256" key="1">
    <source>
        <dbReference type="ARBA" id="ARBA00022676"/>
    </source>
</evidence>
<proteinExistence type="predicted"/>
<name>A0A2W2F5A5_9ACTN</name>
<dbReference type="PANTHER" id="PTHR32282">
    <property type="entry name" value="BINDING PROTEIN TRANSPEPTIDASE, PUTATIVE-RELATED"/>
    <property type="match status" value="1"/>
</dbReference>
<dbReference type="InterPro" id="IPR050396">
    <property type="entry name" value="Glycosyltr_51/Transpeptidase"/>
</dbReference>
<dbReference type="AlphaFoldDB" id="A0A2W2F5A5"/>
<dbReference type="GO" id="GO:0009252">
    <property type="term" value="P:peptidoglycan biosynthetic process"/>
    <property type="evidence" value="ECO:0007669"/>
    <property type="project" value="TreeGrafter"/>
</dbReference>
<sequence length="433" mass="44323">MAVAVVLAGSAVLVPRLVSGAEPARDHLAVAAVRPSVLVDVQGAVIEEFTGDCAASRNAYLCERVRAELSASDATLVRRGDLTIRTAIDPRVQRAVEQAVERHVDPGDEPVAAQAVIAPGTGEIKALATRGGHPGGAHHSSGVQQGTSAMVYPLAAALESGMRLDDGLSTGDGYQAPAYASFKNCAGESVGDPTHTVVNRTDDGAAFTTLRSGTVAAENTFFMKLTETVGLCESVKMAQRLGLARADGAPLQEYETFALGVNEVDAVAVASSYATLAARGRHCAPRVVTEVIADGGVVRAFPPACEQELEAPVADAVTAVLAQALAASPLEGLGRDAAGMDGTADAFTAAGYAGYTPDLASAVSLGFPSGGVRRTLTDVTIGGRRHQEVSGTDVAGAIWKESMRAALAGTPETPFTALDETRFGGCRKACPPG</sequence>
<dbReference type="SUPFAM" id="SSF56601">
    <property type="entry name" value="beta-lactamase/transpeptidase-like"/>
    <property type="match status" value="1"/>
</dbReference>
<dbReference type="Proteomes" id="UP000249304">
    <property type="component" value="Unassembled WGS sequence"/>
</dbReference>
<keyword evidence="1" id="KW-0328">Glycosyltransferase</keyword>
<dbReference type="GO" id="GO:0008955">
    <property type="term" value="F:peptidoglycan glycosyltransferase activity"/>
    <property type="evidence" value="ECO:0007669"/>
    <property type="project" value="TreeGrafter"/>
</dbReference>
<dbReference type="Gene3D" id="3.40.710.10">
    <property type="entry name" value="DD-peptidase/beta-lactamase superfamily"/>
    <property type="match status" value="1"/>
</dbReference>
<dbReference type="EMBL" id="POUD01000028">
    <property type="protein sequence ID" value="PZG20248.1"/>
    <property type="molecule type" value="Genomic_DNA"/>
</dbReference>
<evidence type="ECO:0008006" key="5">
    <source>
        <dbReference type="Google" id="ProtNLM"/>
    </source>
</evidence>
<gene>
    <name evidence="3" type="ORF">C1J01_09905</name>
</gene>
<accession>A0A2W2F5A5</accession>
<keyword evidence="4" id="KW-1185">Reference proteome</keyword>
<evidence type="ECO:0000313" key="3">
    <source>
        <dbReference type="EMBL" id="PZG20248.1"/>
    </source>
</evidence>
<dbReference type="PANTHER" id="PTHR32282:SF33">
    <property type="entry name" value="PEPTIDOGLYCAN GLYCOSYLTRANSFERASE"/>
    <property type="match status" value="1"/>
</dbReference>
<organism evidence="3 4">
    <name type="scientific">Nonomuraea aridisoli</name>
    <dbReference type="NCBI Taxonomy" id="2070368"/>
    <lineage>
        <taxon>Bacteria</taxon>
        <taxon>Bacillati</taxon>
        <taxon>Actinomycetota</taxon>
        <taxon>Actinomycetes</taxon>
        <taxon>Streptosporangiales</taxon>
        <taxon>Streptosporangiaceae</taxon>
        <taxon>Nonomuraea</taxon>
    </lineage>
</organism>
<evidence type="ECO:0000313" key="4">
    <source>
        <dbReference type="Proteomes" id="UP000249304"/>
    </source>
</evidence>